<accession>A0AAW0AL62</accession>
<organism evidence="1 2">
    <name type="scientific">Favolaschia claudopus</name>
    <dbReference type="NCBI Taxonomy" id="2862362"/>
    <lineage>
        <taxon>Eukaryota</taxon>
        <taxon>Fungi</taxon>
        <taxon>Dikarya</taxon>
        <taxon>Basidiomycota</taxon>
        <taxon>Agaricomycotina</taxon>
        <taxon>Agaricomycetes</taxon>
        <taxon>Agaricomycetidae</taxon>
        <taxon>Agaricales</taxon>
        <taxon>Marasmiineae</taxon>
        <taxon>Mycenaceae</taxon>
        <taxon>Favolaschia</taxon>
    </lineage>
</organism>
<evidence type="ECO:0000313" key="2">
    <source>
        <dbReference type="Proteomes" id="UP001362999"/>
    </source>
</evidence>
<sequence length="220" mass="24354">MNRITSPAIRNGTLPVITLDFPLHAVDLAIPSTFPTTVLVEQIQECAVFSLFSLLFSSLVQHFLNNTDWHQILLNAWAAHVEREEILQRLTRGNDSGRNEEKVSDCLKHVEQQFKARRHRDVQHDPGGFHAESDERGENGVAFRFAWIDLIENSQVHQEDSLITRLEVAAILNDPNVDGICAALAVAAAVSPILLLSTQNYANATYNPSTSVSDASVSSD</sequence>
<dbReference type="EMBL" id="JAWWNJ010000058">
    <property type="protein sequence ID" value="KAK7013907.1"/>
    <property type="molecule type" value="Genomic_DNA"/>
</dbReference>
<keyword evidence="2" id="KW-1185">Reference proteome</keyword>
<comment type="caution">
    <text evidence="1">The sequence shown here is derived from an EMBL/GenBank/DDBJ whole genome shotgun (WGS) entry which is preliminary data.</text>
</comment>
<reference evidence="1 2" key="1">
    <citation type="journal article" date="2024" name="J Genomics">
        <title>Draft genome sequencing and assembly of Favolaschia claudopus CIRM-BRFM 2984 isolated from oak limbs.</title>
        <authorList>
            <person name="Navarro D."/>
            <person name="Drula E."/>
            <person name="Chaduli D."/>
            <person name="Cazenave R."/>
            <person name="Ahrendt S."/>
            <person name="Wang J."/>
            <person name="Lipzen A."/>
            <person name="Daum C."/>
            <person name="Barry K."/>
            <person name="Grigoriev I.V."/>
            <person name="Favel A."/>
            <person name="Rosso M.N."/>
            <person name="Martin F."/>
        </authorList>
    </citation>
    <scope>NUCLEOTIDE SEQUENCE [LARGE SCALE GENOMIC DNA]</scope>
    <source>
        <strain evidence="1 2">CIRM-BRFM 2984</strain>
    </source>
</reference>
<evidence type="ECO:0000313" key="1">
    <source>
        <dbReference type="EMBL" id="KAK7013907.1"/>
    </source>
</evidence>
<name>A0AAW0AL62_9AGAR</name>
<proteinExistence type="predicted"/>
<protein>
    <submittedName>
        <fullName evidence="1">Uncharacterized protein</fullName>
    </submittedName>
</protein>
<dbReference type="Proteomes" id="UP001362999">
    <property type="component" value="Unassembled WGS sequence"/>
</dbReference>
<gene>
    <name evidence="1" type="ORF">R3P38DRAFT_3206477</name>
</gene>
<dbReference type="AlphaFoldDB" id="A0AAW0AL62"/>